<feature type="compositionally biased region" description="Basic and acidic residues" evidence="6">
    <location>
        <begin position="156"/>
        <end position="186"/>
    </location>
</feature>
<dbReference type="Gene3D" id="3.90.1030.10">
    <property type="entry name" value="Ribosomal protein L17"/>
    <property type="match status" value="1"/>
</dbReference>
<feature type="compositionally biased region" description="Low complexity" evidence="6">
    <location>
        <begin position="189"/>
        <end position="210"/>
    </location>
</feature>
<dbReference type="GO" id="GO:0022625">
    <property type="term" value="C:cytosolic large ribosomal subunit"/>
    <property type="evidence" value="ECO:0007669"/>
    <property type="project" value="TreeGrafter"/>
</dbReference>
<dbReference type="Proteomes" id="UP000886101">
    <property type="component" value="Unassembled WGS sequence"/>
</dbReference>
<protein>
    <recommendedName>
        <fullName evidence="4">Large ribosomal subunit protein bL17</fullName>
    </recommendedName>
</protein>
<dbReference type="SUPFAM" id="SSF64263">
    <property type="entry name" value="Prokaryotic ribosomal protein L17"/>
    <property type="match status" value="1"/>
</dbReference>
<evidence type="ECO:0000256" key="1">
    <source>
        <dbReference type="ARBA" id="ARBA00008777"/>
    </source>
</evidence>
<dbReference type="Pfam" id="PF01196">
    <property type="entry name" value="Ribosomal_L17"/>
    <property type="match status" value="1"/>
</dbReference>
<comment type="caution">
    <text evidence="7">The sequence shown here is derived from an EMBL/GenBank/DDBJ whole genome shotgun (WGS) entry which is preliminary data.</text>
</comment>
<name>A0A7V5NYB9_9BACT</name>
<dbReference type="InterPro" id="IPR036373">
    <property type="entry name" value="Ribosomal_bL17_sf"/>
</dbReference>
<keyword evidence="2 4" id="KW-0689">Ribosomal protein</keyword>
<dbReference type="PANTHER" id="PTHR14413:SF16">
    <property type="entry name" value="LARGE RIBOSOMAL SUBUNIT PROTEIN BL17M"/>
    <property type="match status" value="1"/>
</dbReference>
<comment type="similarity">
    <text evidence="1 4 5">Belongs to the bacterial ribosomal protein bL17 family.</text>
</comment>
<comment type="subunit">
    <text evidence="4">Part of the 50S ribosomal subunit. Contacts protein L32.</text>
</comment>
<dbReference type="AlphaFoldDB" id="A0A7V5NYB9"/>
<keyword evidence="3 4" id="KW-0687">Ribonucleoprotein</keyword>
<feature type="compositionally biased region" description="Basic and acidic residues" evidence="6">
    <location>
        <begin position="122"/>
        <end position="146"/>
    </location>
</feature>
<dbReference type="EMBL" id="DROK01000038">
    <property type="protein sequence ID" value="HHI96477.1"/>
    <property type="molecule type" value="Genomic_DNA"/>
</dbReference>
<evidence type="ECO:0000313" key="7">
    <source>
        <dbReference type="EMBL" id="HHI96477.1"/>
    </source>
</evidence>
<evidence type="ECO:0000256" key="6">
    <source>
        <dbReference type="SAM" id="MobiDB-lite"/>
    </source>
</evidence>
<dbReference type="PANTHER" id="PTHR14413">
    <property type="entry name" value="RIBOSOMAL PROTEIN L17"/>
    <property type="match status" value="1"/>
</dbReference>
<proteinExistence type="inferred from homology"/>
<feature type="compositionally biased region" description="Basic and acidic residues" evidence="6">
    <location>
        <begin position="211"/>
        <end position="231"/>
    </location>
</feature>
<dbReference type="FunFam" id="3.90.1030.10:FF:000001">
    <property type="entry name" value="50S ribosomal protein L17"/>
    <property type="match status" value="1"/>
</dbReference>
<dbReference type="GO" id="GO:0006412">
    <property type="term" value="P:translation"/>
    <property type="evidence" value="ECO:0007669"/>
    <property type="project" value="UniProtKB-UniRule"/>
</dbReference>
<evidence type="ECO:0000256" key="4">
    <source>
        <dbReference type="HAMAP-Rule" id="MF_01368"/>
    </source>
</evidence>
<dbReference type="InterPro" id="IPR000456">
    <property type="entry name" value="Ribosomal_bL17"/>
</dbReference>
<organism evidence="7">
    <name type="scientific">Thermodesulfatator atlanticus</name>
    <dbReference type="NCBI Taxonomy" id="501497"/>
    <lineage>
        <taxon>Bacteria</taxon>
        <taxon>Pseudomonadati</taxon>
        <taxon>Thermodesulfobacteriota</taxon>
        <taxon>Thermodesulfobacteria</taxon>
        <taxon>Thermodesulfobacteriales</taxon>
        <taxon>Thermodesulfatatoraceae</taxon>
        <taxon>Thermodesulfatator</taxon>
    </lineage>
</organism>
<dbReference type="HAMAP" id="MF_01368">
    <property type="entry name" value="Ribosomal_bL17"/>
    <property type="match status" value="1"/>
</dbReference>
<evidence type="ECO:0000256" key="2">
    <source>
        <dbReference type="ARBA" id="ARBA00022980"/>
    </source>
</evidence>
<dbReference type="NCBIfam" id="TIGR00059">
    <property type="entry name" value="L17"/>
    <property type="match status" value="1"/>
</dbReference>
<sequence length="231" mass="25961">MRHRKRSRRLVGKWEHRQALLRNLLVALFVHEKIKTTEAKAKELRRWADKMITLAKKGDLAARRQALSILPNKAVVRKLFSELKERYAYRQSGFTRIVRIGPRRGDAAMMVFIELVTDKLEHKPSPAKKKAEEEAKAEAPKAEAPKAEAPPEAGQEEAKGTEEEAKVAEAKPEAEQEGQPEARGEEQVEAASSEAATVEGEEGQGPQEETQAPREETPAEEPKEKKESEEK</sequence>
<dbReference type="InterPro" id="IPR047859">
    <property type="entry name" value="Ribosomal_bL17_CS"/>
</dbReference>
<evidence type="ECO:0000256" key="3">
    <source>
        <dbReference type="ARBA" id="ARBA00023274"/>
    </source>
</evidence>
<evidence type="ECO:0000256" key="5">
    <source>
        <dbReference type="RuleBase" id="RU000660"/>
    </source>
</evidence>
<dbReference type="PROSITE" id="PS01167">
    <property type="entry name" value="RIBOSOMAL_L17"/>
    <property type="match status" value="1"/>
</dbReference>
<dbReference type="GO" id="GO:0003735">
    <property type="term" value="F:structural constituent of ribosome"/>
    <property type="evidence" value="ECO:0007669"/>
    <property type="project" value="InterPro"/>
</dbReference>
<gene>
    <name evidence="4" type="primary">rplQ</name>
    <name evidence="7" type="ORF">ENJ96_01340</name>
</gene>
<feature type="region of interest" description="Disordered" evidence="6">
    <location>
        <begin position="122"/>
        <end position="231"/>
    </location>
</feature>
<accession>A0A7V5NYB9</accession>
<reference evidence="7" key="1">
    <citation type="journal article" date="2020" name="mSystems">
        <title>Genome- and Community-Level Interaction Insights into Carbon Utilization and Element Cycling Functions of Hydrothermarchaeota in Hydrothermal Sediment.</title>
        <authorList>
            <person name="Zhou Z."/>
            <person name="Liu Y."/>
            <person name="Xu W."/>
            <person name="Pan J."/>
            <person name="Luo Z.H."/>
            <person name="Li M."/>
        </authorList>
    </citation>
    <scope>NUCLEOTIDE SEQUENCE [LARGE SCALE GENOMIC DNA]</scope>
    <source>
        <strain evidence="7">HyVt-533</strain>
    </source>
</reference>